<dbReference type="GO" id="GO:0030983">
    <property type="term" value="F:mismatched DNA binding"/>
    <property type="evidence" value="ECO:0007669"/>
    <property type="project" value="InterPro"/>
</dbReference>
<dbReference type="PANTHER" id="PTHR11361:SF20">
    <property type="entry name" value="MUTS PROTEIN HOMOLOG 5"/>
    <property type="match status" value="1"/>
</dbReference>
<evidence type="ECO:0000256" key="3">
    <source>
        <dbReference type="SAM" id="Phobius"/>
    </source>
</evidence>
<accession>A0A1B6G0S2</accession>
<feature type="domain" description="DNA mismatch repair protein MutS core" evidence="4">
    <location>
        <begin position="261"/>
        <end position="564"/>
    </location>
</feature>
<dbReference type="AlphaFoldDB" id="A0A1B6G0S2"/>
<dbReference type="GO" id="GO:0005634">
    <property type="term" value="C:nucleus"/>
    <property type="evidence" value="ECO:0007669"/>
    <property type="project" value="TreeGrafter"/>
</dbReference>
<comment type="similarity">
    <text evidence="1">Belongs to the DNA mismatch repair MutS family.</text>
</comment>
<evidence type="ECO:0000256" key="2">
    <source>
        <dbReference type="SAM" id="MobiDB-lite"/>
    </source>
</evidence>
<keyword evidence="3" id="KW-1133">Transmembrane helix</keyword>
<keyword evidence="3" id="KW-0472">Membrane</keyword>
<dbReference type="PANTHER" id="PTHR11361">
    <property type="entry name" value="DNA MISMATCH REPAIR PROTEIN MUTS FAMILY MEMBER"/>
    <property type="match status" value="1"/>
</dbReference>
<dbReference type="SUPFAM" id="SSF48334">
    <property type="entry name" value="DNA repair protein MutS, domain III"/>
    <property type="match status" value="1"/>
</dbReference>
<dbReference type="InterPro" id="IPR036187">
    <property type="entry name" value="DNA_mismatch_repair_MutS_sf"/>
</dbReference>
<dbReference type="GO" id="GO:0005524">
    <property type="term" value="F:ATP binding"/>
    <property type="evidence" value="ECO:0007669"/>
    <property type="project" value="InterPro"/>
</dbReference>
<feature type="transmembrane region" description="Helical" evidence="3">
    <location>
        <begin position="181"/>
        <end position="203"/>
    </location>
</feature>
<feature type="non-terminal residue" evidence="5">
    <location>
        <position position="564"/>
    </location>
</feature>
<feature type="compositionally biased region" description="Basic and acidic residues" evidence="2">
    <location>
        <begin position="1"/>
        <end position="11"/>
    </location>
</feature>
<proteinExistence type="inferred from homology"/>
<evidence type="ECO:0000259" key="4">
    <source>
        <dbReference type="SMART" id="SM00533"/>
    </source>
</evidence>
<evidence type="ECO:0000313" key="5">
    <source>
        <dbReference type="EMBL" id="JAS56020.1"/>
    </source>
</evidence>
<evidence type="ECO:0000256" key="1">
    <source>
        <dbReference type="ARBA" id="ARBA00006271"/>
    </source>
</evidence>
<dbReference type="InterPro" id="IPR007696">
    <property type="entry name" value="DNA_mismatch_repair_MutS_core"/>
</dbReference>
<dbReference type="SMART" id="SM00533">
    <property type="entry name" value="MUTSd"/>
    <property type="match status" value="1"/>
</dbReference>
<dbReference type="Gene3D" id="1.10.1420.10">
    <property type="match status" value="1"/>
</dbReference>
<dbReference type="InterPro" id="IPR045076">
    <property type="entry name" value="MutS"/>
</dbReference>
<dbReference type="GO" id="GO:0140664">
    <property type="term" value="F:ATP-dependent DNA damage sensor activity"/>
    <property type="evidence" value="ECO:0007669"/>
    <property type="project" value="InterPro"/>
</dbReference>
<feature type="region of interest" description="Disordered" evidence="2">
    <location>
        <begin position="1"/>
        <end position="37"/>
    </location>
</feature>
<name>A0A1B6G0S2_9HEMI</name>
<keyword evidence="3" id="KW-0812">Transmembrane</keyword>
<dbReference type="Pfam" id="PF05192">
    <property type="entry name" value="MutS_III"/>
    <property type="match status" value="1"/>
</dbReference>
<protein>
    <recommendedName>
        <fullName evidence="4">DNA mismatch repair protein MutS core domain-containing protein</fullName>
    </recommendedName>
</protein>
<gene>
    <name evidence="5" type="ORF">g.20218</name>
</gene>
<dbReference type="GO" id="GO:0006298">
    <property type="term" value="P:mismatch repair"/>
    <property type="evidence" value="ECO:0007669"/>
    <property type="project" value="InterPro"/>
</dbReference>
<sequence>MSETNHTDGQSESRIASDPILCENPVETSDGNHSGLRNAFDTSDDVESSGTDEIFLCLFYRKSNLAAAAYFAETSELHLMYDMTDLAPDFRLLDTLFLQLKPTQVVTSPSMSDPFLRKIHSLMSGEEIPISPTIDPPSFSNKFHFIPAKEFRFTTCKRAVLELKLPSEPEHATEADRHNHVLSIINMNAAVLVSAVGGLLYFLQRSLARLSITNLQTPVLSIHTLSLKNLVWIDEETLHGLQIFAPIAHPSSYKWFPGASKEGLSVFSLLNRCHSTAGAKYMRVMLSQPTRDMDVLNIRHQVIMFCLKPTNEQVVKSLADSIVHVKTVMKILTRMTNAQASVAQWKAFYNTIYNAVLVGEVCKAHSKDVEFFQQIADCLCDSIYIMSHCINRTMDFDASAVQKRIVIKSGISDDLDQLKQKHSSLLEVMSQVAEQELQQLPDFVESCSMVYIPEAGYMLAIPYWDTDLTEEQLQSLPNLQFKFKTTDIVHYKSARCYELDSLLGDVQLKVIEIESRIVLKLVQYIQRNIAPLVQLTSLIAELDCLLALTQSARDYNLVCPTLTK</sequence>
<organism evidence="5">
    <name type="scientific">Cuerna arida</name>
    <dbReference type="NCBI Taxonomy" id="1464854"/>
    <lineage>
        <taxon>Eukaryota</taxon>
        <taxon>Metazoa</taxon>
        <taxon>Ecdysozoa</taxon>
        <taxon>Arthropoda</taxon>
        <taxon>Hexapoda</taxon>
        <taxon>Insecta</taxon>
        <taxon>Pterygota</taxon>
        <taxon>Neoptera</taxon>
        <taxon>Paraneoptera</taxon>
        <taxon>Hemiptera</taxon>
        <taxon>Auchenorrhyncha</taxon>
        <taxon>Membracoidea</taxon>
        <taxon>Cicadellidae</taxon>
        <taxon>Cicadellinae</taxon>
        <taxon>Proconiini</taxon>
        <taxon>Cuerna</taxon>
    </lineage>
</organism>
<reference evidence="5" key="1">
    <citation type="submission" date="2015-11" db="EMBL/GenBank/DDBJ databases">
        <title>De novo transcriptome assembly of four potential Pierce s Disease insect vectors from Arizona vineyards.</title>
        <authorList>
            <person name="Tassone E.E."/>
        </authorList>
    </citation>
    <scope>NUCLEOTIDE SEQUENCE</scope>
</reference>
<dbReference type="GO" id="GO:0051026">
    <property type="term" value="P:chiasma assembly"/>
    <property type="evidence" value="ECO:0007669"/>
    <property type="project" value="TreeGrafter"/>
</dbReference>
<dbReference type="EMBL" id="GECZ01013749">
    <property type="protein sequence ID" value="JAS56020.1"/>
    <property type="molecule type" value="Transcribed_RNA"/>
</dbReference>